<dbReference type="CDD" id="cd08892">
    <property type="entry name" value="SRPBCC_Aha1"/>
    <property type="match status" value="1"/>
</dbReference>
<protein>
    <recommendedName>
        <fullName evidence="2">Activator of Hsp90 ATPase AHSA1-like N-terminal domain-containing protein</fullName>
    </recommendedName>
</protein>
<dbReference type="PANTHER" id="PTHR13009:SF22">
    <property type="entry name" value="LD43819P"/>
    <property type="match status" value="1"/>
</dbReference>
<evidence type="ECO:0000313" key="3">
    <source>
        <dbReference type="EMBL" id="CAK8679782.1"/>
    </source>
</evidence>
<comment type="similarity">
    <text evidence="1">Belongs to the AHA1 family.</text>
</comment>
<dbReference type="SUPFAM" id="SSF55961">
    <property type="entry name" value="Bet v1-like"/>
    <property type="match status" value="1"/>
</dbReference>
<dbReference type="Proteomes" id="UP001642483">
    <property type="component" value="Unassembled WGS sequence"/>
</dbReference>
<organism evidence="3 4">
    <name type="scientific">Clavelina lepadiformis</name>
    <name type="common">Light-bulb sea squirt</name>
    <name type="synonym">Ascidia lepadiformis</name>
    <dbReference type="NCBI Taxonomy" id="159417"/>
    <lineage>
        <taxon>Eukaryota</taxon>
        <taxon>Metazoa</taxon>
        <taxon>Chordata</taxon>
        <taxon>Tunicata</taxon>
        <taxon>Ascidiacea</taxon>
        <taxon>Aplousobranchia</taxon>
        <taxon>Clavelinidae</taxon>
        <taxon>Clavelina</taxon>
    </lineage>
</organism>
<dbReference type="InterPro" id="IPR036338">
    <property type="entry name" value="Aha1"/>
</dbReference>
<accession>A0ABP0FJF8</accession>
<dbReference type="InterPro" id="IPR023393">
    <property type="entry name" value="START-like_dom_sf"/>
</dbReference>
<dbReference type="InterPro" id="IPR013538">
    <property type="entry name" value="ASHA1/2-like_C"/>
</dbReference>
<proteinExistence type="inferred from homology"/>
<feature type="domain" description="Activator of Hsp90 ATPase AHSA1-like N-terminal" evidence="2">
    <location>
        <begin position="29"/>
        <end position="164"/>
    </location>
</feature>
<name>A0ABP0FJF8_CLALP</name>
<gene>
    <name evidence="3" type="ORF">CVLEPA_LOCUS10033</name>
</gene>
<evidence type="ECO:0000259" key="2">
    <source>
        <dbReference type="SMART" id="SM01000"/>
    </source>
</evidence>
<dbReference type="SUPFAM" id="SSF103111">
    <property type="entry name" value="Activator of Hsp90 ATPase, Aha1"/>
    <property type="match status" value="1"/>
</dbReference>
<dbReference type="Pfam" id="PF09229">
    <property type="entry name" value="Aha1_N"/>
    <property type="match status" value="1"/>
</dbReference>
<sequence length="343" mass="38767">MAKWGEGDPRWIVEERADAHNVNNWHWTERDASNWSKNKLKELLEGLKIVNDDVGSCVIHEVTSCDGEASVSNRKKKIICFYEFKVKAKWKGSLKGSDIKYVGELEIPNLSEENDADEVDVNISFGKDERECRELKDLMRKQGTKLIQSKLQDYINSLKTECAATIQVPEKDASTSTNGNVAAGNRNNIKSEMQQVVVQESKADIGTRIHTKKLVMTETFMTEVGELYKTLTLKDRVSAWTRGSVSADVSVGQTFSFFGGNVSGEYTGLVYGEKIAMRWRHKSWPDAHFSNVTLNLKQTSDGAQIRLEQKGVPQDSIEATRMGWKNYYWSAIKMTFGFGTRIL</sequence>
<evidence type="ECO:0000256" key="1">
    <source>
        <dbReference type="ARBA" id="ARBA00006817"/>
    </source>
</evidence>
<dbReference type="PANTHER" id="PTHR13009">
    <property type="entry name" value="HEAT SHOCK PROTEIN 90 HSP90 CO-CHAPERONE AHA-1"/>
    <property type="match status" value="1"/>
</dbReference>
<dbReference type="EMBL" id="CAWYQH010000068">
    <property type="protein sequence ID" value="CAK8679782.1"/>
    <property type="molecule type" value="Genomic_DNA"/>
</dbReference>
<keyword evidence="4" id="KW-1185">Reference proteome</keyword>
<dbReference type="Gene3D" id="3.30.530.20">
    <property type="match status" value="1"/>
</dbReference>
<dbReference type="InterPro" id="IPR015310">
    <property type="entry name" value="AHSA1-like_N"/>
</dbReference>
<dbReference type="Gene3D" id="3.15.10.20">
    <property type="entry name" value="Activator of Hsp90 ATPase Aha1, N-terminal domain"/>
    <property type="match status" value="1"/>
</dbReference>
<evidence type="ECO:0000313" key="4">
    <source>
        <dbReference type="Proteomes" id="UP001642483"/>
    </source>
</evidence>
<comment type="caution">
    <text evidence="3">The sequence shown here is derived from an EMBL/GenBank/DDBJ whole genome shotgun (WGS) entry which is preliminary data.</text>
</comment>
<reference evidence="3 4" key="1">
    <citation type="submission" date="2024-02" db="EMBL/GenBank/DDBJ databases">
        <authorList>
            <person name="Daric V."/>
            <person name="Darras S."/>
        </authorList>
    </citation>
    <scope>NUCLEOTIDE SEQUENCE [LARGE SCALE GENOMIC DNA]</scope>
</reference>
<dbReference type="Pfam" id="PF08327">
    <property type="entry name" value="AHSA1"/>
    <property type="match status" value="1"/>
</dbReference>
<dbReference type="SMART" id="SM01000">
    <property type="entry name" value="Aha1_N"/>
    <property type="match status" value="1"/>
</dbReference>